<name>A0A1H8H0H1_9BACI</name>
<dbReference type="RefSeq" id="WP_091493789.1">
    <property type="nucleotide sequence ID" value="NZ_FODJ01000001.1"/>
</dbReference>
<sequence length="299" mass="34951">MDVNKRIFRIFLIIIGIVATGCMIFIQYVSLAEPIFFKQYADLSVNLDDDDYQYGLSDELFSFNYFTNAEDKRVVSYVSFPEYPDLHIQPFEDDWGMFGLDFETEQPDLIGQLYGRYSLREVLWQIVDLPEESLDNELILNEAIFYFSDGSEVKTDIGQIRLSRSASDSEIIEFLSGSSSSDGDSRSNFKVLKPINFSGFEAHFLDQISQRVEMKINNQNIYDLEELQLEEGDTLTIVSQIKPAQTLQERYTRFNLSLKLIFTDEKDQEYYLTWKESPSFREDFSFTDLYKYTKEQEGL</sequence>
<dbReference type="EMBL" id="FODJ01000001">
    <property type="protein sequence ID" value="SEN49842.1"/>
    <property type="molecule type" value="Genomic_DNA"/>
</dbReference>
<dbReference type="OrthoDB" id="1905191at2"/>
<dbReference type="STRING" id="872970.SAMN04488134_101224"/>
<accession>A0A1H8H0H1</accession>
<evidence type="ECO:0000256" key="1">
    <source>
        <dbReference type="SAM" id="Phobius"/>
    </source>
</evidence>
<dbReference type="Proteomes" id="UP000199300">
    <property type="component" value="Unassembled WGS sequence"/>
</dbReference>
<keyword evidence="1" id="KW-0472">Membrane</keyword>
<gene>
    <name evidence="2" type="ORF">SAMN04488134_101224</name>
</gene>
<organism evidence="2 3">
    <name type="scientific">Amphibacillus marinus</name>
    <dbReference type="NCBI Taxonomy" id="872970"/>
    <lineage>
        <taxon>Bacteria</taxon>
        <taxon>Bacillati</taxon>
        <taxon>Bacillota</taxon>
        <taxon>Bacilli</taxon>
        <taxon>Bacillales</taxon>
        <taxon>Bacillaceae</taxon>
        <taxon>Amphibacillus</taxon>
    </lineage>
</organism>
<feature type="transmembrane region" description="Helical" evidence="1">
    <location>
        <begin position="7"/>
        <end position="29"/>
    </location>
</feature>
<keyword evidence="3" id="KW-1185">Reference proteome</keyword>
<dbReference type="PROSITE" id="PS51257">
    <property type="entry name" value="PROKAR_LIPOPROTEIN"/>
    <property type="match status" value="1"/>
</dbReference>
<keyword evidence="1" id="KW-0812">Transmembrane</keyword>
<evidence type="ECO:0000313" key="3">
    <source>
        <dbReference type="Proteomes" id="UP000199300"/>
    </source>
</evidence>
<evidence type="ECO:0000313" key="2">
    <source>
        <dbReference type="EMBL" id="SEN49842.1"/>
    </source>
</evidence>
<protein>
    <submittedName>
        <fullName evidence="2">Uncharacterized protein</fullName>
    </submittedName>
</protein>
<dbReference type="AlphaFoldDB" id="A0A1H8H0H1"/>
<proteinExistence type="predicted"/>
<reference evidence="2 3" key="1">
    <citation type="submission" date="2016-10" db="EMBL/GenBank/DDBJ databases">
        <authorList>
            <person name="de Groot N.N."/>
        </authorList>
    </citation>
    <scope>NUCLEOTIDE SEQUENCE [LARGE SCALE GENOMIC DNA]</scope>
    <source>
        <strain evidence="2 3">CGMCC 1.10434</strain>
    </source>
</reference>
<keyword evidence="1" id="KW-1133">Transmembrane helix</keyword>